<dbReference type="NCBIfam" id="TIGR03367">
    <property type="entry name" value="queuosine_QueD"/>
    <property type="match status" value="1"/>
</dbReference>
<comment type="cofactor">
    <cofactor evidence="5 7">
        <name>Zn(2+)</name>
        <dbReference type="ChEBI" id="CHEBI:29105"/>
    </cofactor>
    <text evidence="5 7">Binds 1 zinc ion per subunit.</text>
</comment>
<reference evidence="8 9" key="1">
    <citation type="submission" date="2016-06" db="EMBL/GenBank/DDBJ databases">
        <title>Respiratory ammonification of nitrate coupled to the oxidation of elemental sulfur in deep-sea autotrophic thermophilic bacteria.</title>
        <authorList>
            <person name="Slobodkina G.B."/>
            <person name="Mardanov A.V."/>
            <person name="Ravin N.V."/>
            <person name="Frolova A.A."/>
            <person name="Viryasiv M.B."/>
            <person name="Chernyh N.A."/>
            <person name="Bonch-Osmolovskaya E.A."/>
            <person name="Slobodkin A.I."/>
        </authorList>
    </citation>
    <scope>NUCLEOTIDE SEQUENCE [LARGE SCALE GENOMIC DNA]</scope>
    <source>
        <strain evidence="8 9">S69</strain>
    </source>
</reference>
<evidence type="ECO:0000256" key="5">
    <source>
        <dbReference type="PIRNR" id="PIRNR006113"/>
    </source>
</evidence>
<proteinExistence type="inferred from homology"/>
<feature type="binding site" evidence="7">
    <location>
        <position position="27"/>
    </location>
    <ligand>
        <name>Zn(2+)</name>
        <dbReference type="ChEBI" id="CHEBI:29105"/>
    </ligand>
</feature>
<dbReference type="Gene3D" id="3.30.479.10">
    <property type="entry name" value="6-pyruvoyl tetrahydropterin synthase/QueD"/>
    <property type="match status" value="1"/>
</dbReference>
<dbReference type="InterPro" id="IPR038418">
    <property type="entry name" value="6-PTP_synth/QueD_sf"/>
</dbReference>
<organism evidence="8 9">
    <name type="scientific">Dissulfuribacter thermophilus</name>
    <dbReference type="NCBI Taxonomy" id="1156395"/>
    <lineage>
        <taxon>Bacteria</taxon>
        <taxon>Pseudomonadati</taxon>
        <taxon>Thermodesulfobacteriota</taxon>
        <taxon>Dissulfuribacteria</taxon>
        <taxon>Dissulfuribacterales</taxon>
        <taxon>Dissulfuribacteraceae</taxon>
        <taxon>Dissulfuribacter</taxon>
    </lineage>
</organism>
<feature type="binding site" evidence="7">
    <location>
        <position position="29"/>
    </location>
    <ligand>
        <name>Zn(2+)</name>
        <dbReference type="ChEBI" id="CHEBI:29105"/>
    </ligand>
</feature>
<dbReference type="GO" id="GO:0070497">
    <property type="term" value="F:6-carboxytetrahydropterin synthase activity"/>
    <property type="evidence" value="ECO:0007669"/>
    <property type="project" value="UniProtKB-EC"/>
</dbReference>
<dbReference type="STRING" id="1156395.DBT_0716"/>
<dbReference type="Proteomes" id="UP000093080">
    <property type="component" value="Unassembled WGS sequence"/>
</dbReference>
<dbReference type="RefSeq" id="WP_067616441.1">
    <property type="nucleotide sequence ID" value="NZ_MAGO01000003.1"/>
</dbReference>
<dbReference type="AlphaFoldDB" id="A0A1B9F7P7"/>
<dbReference type="EC" id="4.-.-.-" evidence="5"/>
<feature type="active site" description="Charge relay system" evidence="6">
    <location>
        <position position="67"/>
    </location>
</feature>
<dbReference type="UniPathway" id="UPA00391"/>
<comment type="pathway">
    <text evidence="1 5">Purine metabolism; 7-cyano-7-deazaguanine biosynthesis.</text>
</comment>
<keyword evidence="5" id="KW-0671">Queuosine biosynthesis</keyword>
<accession>A0A1B9F7P7</accession>
<keyword evidence="5" id="KW-0456">Lyase</keyword>
<evidence type="ECO:0000256" key="4">
    <source>
        <dbReference type="ARBA" id="ARBA00048807"/>
    </source>
</evidence>
<protein>
    <recommendedName>
        <fullName evidence="3 5">6-carboxy-5,6,7,8-tetrahydropterin synthase</fullName>
        <ecNumber evidence="5">4.-.-.-</ecNumber>
    </recommendedName>
</protein>
<dbReference type="EMBL" id="MAGO01000003">
    <property type="protein sequence ID" value="OCC15791.1"/>
    <property type="molecule type" value="Genomic_DNA"/>
</dbReference>
<dbReference type="OrthoDB" id="9804698at2"/>
<evidence type="ECO:0000313" key="9">
    <source>
        <dbReference type="Proteomes" id="UP000093080"/>
    </source>
</evidence>
<dbReference type="Pfam" id="PF01242">
    <property type="entry name" value="PTPS"/>
    <property type="match status" value="1"/>
</dbReference>
<evidence type="ECO:0000256" key="7">
    <source>
        <dbReference type="PIRSR" id="PIRSR006113-2"/>
    </source>
</evidence>
<name>A0A1B9F7P7_9BACT</name>
<dbReference type="PIRSF" id="PIRSF006113">
    <property type="entry name" value="PTP_synth"/>
    <property type="match status" value="1"/>
</dbReference>
<gene>
    <name evidence="8" type="ORF">DBT_0716</name>
</gene>
<dbReference type="PANTHER" id="PTHR12589:SF8">
    <property type="entry name" value="6-CARBOXY-5,6,7,8-TETRAHYDROPTERIN SYNTHASE"/>
    <property type="match status" value="1"/>
</dbReference>
<dbReference type="GO" id="GO:0046872">
    <property type="term" value="F:metal ion binding"/>
    <property type="evidence" value="ECO:0007669"/>
    <property type="project" value="UniProtKB-KW"/>
</dbReference>
<evidence type="ECO:0000256" key="1">
    <source>
        <dbReference type="ARBA" id="ARBA00005061"/>
    </source>
</evidence>
<dbReference type="PANTHER" id="PTHR12589">
    <property type="entry name" value="PYRUVOYL TETRAHYDROBIOPTERIN SYNTHASE"/>
    <property type="match status" value="1"/>
</dbReference>
<dbReference type="InterPro" id="IPR007115">
    <property type="entry name" value="6-PTP_synth/QueD"/>
</dbReference>
<keyword evidence="5 7" id="KW-0479">Metal-binding</keyword>
<feature type="active site" description="Proton acceptor" evidence="6">
    <location>
        <position position="23"/>
    </location>
</feature>
<dbReference type="GO" id="GO:0008616">
    <property type="term" value="P:tRNA queuosine(34) biosynthetic process"/>
    <property type="evidence" value="ECO:0007669"/>
    <property type="project" value="UniProtKB-KW"/>
</dbReference>
<evidence type="ECO:0000256" key="6">
    <source>
        <dbReference type="PIRSR" id="PIRSR006113-1"/>
    </source>
</evidence>
<comment type="caution">
    <text evidence="8">The sequence shown here is derived from an EMBL/GenBank/DDBJ whole genome shotgun (WGS) entry which is preliminary data.</text>
</comment>
<sequence length="123" mass="14363">MYEIFVEREFAAAHYLRDYPGNCEHLHGHNWIVRAFVRVEKLNEIHVGIDFRDLKKALDSVLQELDHTNINDHPAFQERNPSSENIAYFIFHSLKERLQHIEGVEVAKVTVCETPKTGVTYSE</sequence>
<comment type="similarity">
    <text evidence="2 5">Belongs to the PTPS family. QueD subfamily.</text>
</comment>
<evidence type="ECO:0000313" key="8">
    <source>
        <dbReference type="EMBL" id="OCC15791.1"/>
    </source>
</evidence>
<keyword evidence="9" id="KW-1185">Reference proteome</keyword>
<feature type="active site" description="Charge relay system" evidence="6">
    <location>
        <position position="113"/>
    </location>
</feature>
<feature type="binding site" evidence="7">
    <location>
        <position position="14"/>
    </location>
    <ligand>
        <name>Zn(2+)</name>
        <dbReference type="ChEBI" id="CHEBI:29105"/>
    </ligand>
</feature>
<evidence type="ECO:0000256" key="3">
    <source>
        <dbReference type="ARBA" id="ARBA00018141"/>
    </source>
</evidence>
<evidence type="ECO:0000256" key="2">
    <source>
        <dbReference type="ARBA" id="ARBA00008900"/>
    </source>
</evidence>
<keyword evidence="5 7" id="KW-0862">Zinc</keyword>
<comment type="catalytic activity">
    <reaction evidence="4 5">
        <text>7,8-dihydroneopterin 3'-triphosphate + H2O = 6-carboxy-5,6,7,8-tetrahydropterin + triphosphate + acetaldehyde + 2 H(+)</text>
        <dbReference type="Rhea" id="RHEA:27966"/>
        <dbReference type="ChEBI" id="CHEBI:15343"/>
        <dbReference type="ChEBI" id="CHEBI:15377"/>
        <dbReference type="ChEBI" id="CHEBI:15378"/>
        <dbReference type="ChEBI" id="CHEBI:18036"/>
        <dbReference type="ChEBI" id="CHEBI:58462"/>
        <dbReference type="ChEBI" id="CHEBI:61032"/>
        <dbReference type="EC" id="4.1.2.50"/>
    </reaction>
</comment>
<dbReference type="SUPFAM" id="SSF55620">
    <property type="entry name" value="Tetrahydrobiopterin biosynthesis enzymes-like"/>
    <property type="match status" value="1"/>
</dbReference>